<dbReference type="Proteomes" id="UP000187941">
    <property type="component" value="Chromosome"/>
</dbReference>
<gene>
    <name evidence="2" type="ORF">AWR27_03200</name>
</gene>
<dbReference type="KEGG" id="smon:AWR27_03200"/>
<keyword evidence="3" id="KW-1185">Reference proteome</keyword>
<dbReference type="AlphaFoldDB" id="A0A1P9WSW5"/>
<evidence type="ECO:0000313" key="2">
    <source>
        <dbReference type="EMBL" id="AQG78430.1"/>
    </source>
</evidence>
<name>A0A1P9WSW5_9BACT</name>
<organism evidence="2 3">
    <name type="scientific">Spirosoma montaniterrae</name>
    <dbReference type="NCBI Taxonomy" id="1178516"/>
    <lineage>
        <taxon>Bacteria</taxon>
        <taxon>Pseudomonadati</taxon>
        <taxon>Bacteroidota</taxon>
        <taxon>Cytophagia</taxon>
        <taxon>Cytophagales</taxon>
        <taxon>Cytophagaceae</taxon>
        <taxon>Spirosoma</taxon>
    </lineage>
</organism>
<proteinExistence type="predicted"/>
<evidence type="ECO:0000256" key="1">
    <source>
        <dbReference type="SAM" id="SignalP"/>
    </source>
</evidence>
<accession>A0A1P9WSW5</accession>
<feature type="signal peptide" evidence="1">
    <location>
        <begin position="1"/>
        <end position="20"/>
    </location>
</feature>
<dbReference type="RefSeq" id="WP_077129871.1">
    <property type="nucleotide sequence ID" value="NZ_CP014263.1"/>
</dbReference>
<dbReference type="OrthoDB" id="1120661at2"/>
<protein>
    <submittedName>
        <fullName evidence="2">Uncharacterized protein</fullName>
    </submittedName>
</protein>
<feature type="chain" id="PRO_5012071793" evidence="1">
    <location>
        <begin position="21"/>
        <end position="187"/>
    </location>
</feature>
<evidence type="ECO:0000313" key="3">
    <source>
        <dbReference type="Proteomes" id="UP000187941"/>
    </source>
</evidence>
<keyword evidence="1" id="KW-0732">Signal</keyword>
<sequence>MQLLQVILFFLAGLSLSTFAQNPPADTMSLEQFTDRTVTIVTLTDYKLPDVNLGMNRLYVRIRKATINTVSRYFFTFDKISTDKGNGFALNYEEIGGMIAAIGRLSQEIDAALREKADYKESRYSTYRGIRVGYFVENGKVRWFIDGAPNALHIYYRTIGSINVADIGPFEKALIDAKRKIDQMMDR</sequence>
<reference evidence="2 3" key="1">
    <citation type="submission" date="2016-01" db="EMBL/GenBank/DDBJ databases">
        <authorList>
            <person name="Oliw E.H."/>
        </authorList>
    </citation>
    <scope>NUCLEOTIDE SEQUENCE [LARGE SCALE GENOMIC DNA]</scope>
    <source>
        <strain evidence="2 3">DY10</strain>
    </source>
</reference>
<dbReference type="EMBL" id="CP014263">
    <property type="protein sequence ID" value="AQG78430.1"/>
    <property type="molecule type" value="Genomic_DNA"/>
</dbReference>